<name>A0AAE6FVI5_MYXXA</name>
<dbReference type="Proteomes" id="UP000320179">
    <property type="component" value="Chromosome"/>
</dbReference>
<dbReference type="EMBL" id="CP017174">
    <property type="protein sequence ID" value="QDE65972.1"/>
    <property type="molecule type" value="Genomic_DNA"/>
</dbReference>
<evidence type="ECO:0000313" key="1">
    <source>
        <dbReference type="EMBL" id="QDE65972.1"/>
    </source>
</evidence>
<evidence type="ECO:0000313" key="2">
    <source>
        <dbReference type="Proteomes" id="UP000320179"/>
    </source>
</evidence>
<gene>
    <name evidence="1" type="ORF">BHS09_02590</name>
</gene>
<organism evidence="1 2">
    <name type="scientific">Myxococcus xanthus</name>
    <dbReference type="NCBI Taxonomy" id="34"/>
    <lineage>
        <taxon>Bacteria</taxon>
        <taxon>Pseudomonadati</taxon>
        <taxon>Myxococcota</taxon>
        <taxon>Myxococcia</taxon>
        <taxon>Myxococcales</taxon>
        <taxon>Cystobacterineae</taxon>
        <taxon>Myxococcaceae</taxon>
        <taxon>Myxococcus</taxon>
    </lineage>
</organism>
<dbReference type="AlphaFoldDB" id="A0AAE6FVI5"/>
<protein>
    <submittedName>
        <fullName evidence="1">Uncharacterized protein</fullName>
    </submittedName>
</protein>
<accession>A0AAE6FVI5</accession>
<reference evidence="1 2" key="1">
    <citation type="journal article" date="2019" name="Science">
        <title>Social genes are selection hotspots in kin groups of a soil microbe.</title>
        <authorList>
            <person name="Wielgoss S."/>
            <person name="Wolfensberger R."/>
            <person name="Sun L."/>
            <person name="Fiegna F."/>
            <person name="Velicer G.J."/>
        </authorList>
    </citation>
    <scope>NUCLEOTIDE SEQUENCE [LARGE SCALE GENOMIC DNA]</scope>
    <source>
        <strain evidence="1 2">MC3.5.9c15</strain>
    </source>
</reference>
<proteinExistence type="predicted"/>
<sequence length="133" mass="14822">MDEHASEVLGRKRAAFLVTATEKYGVPYAEVFAFFVLHSAFDDELREVVQRLARDKQLGETLGAMAAVREELKRRGLELEGFPVRGEKAGDVLRGLGRAGRDMLSSSLVSGEARYTEIRAMRGQMPPPRRRSA</sequence>